<evidence type="ECO:0000313" key="4">
    <source>
        <dbReference type="Proteomes" id="UP000470771"/>
    </source>
</evidence>
<dbReference type="SUPFAM" id="SSF69047">
    <property type="entry name" value="Hypothetical protein YjbJ"/>
    <property type="match status" value="1"/>
</dbReference>
<comment type="caution">
    <text evidence="3">The sequence shown here is derived from an EMBL/GenBank/DDBJ whole genome shotgun (WGS) entry which is preliminary data.</text>
</comment>
<gene>
    <name evidence="3" type="ORF">GQN54_14090</name>
</gene>
<name>A0A6N9NS83_9FLAO</name>
<dbReference type="InterPro" id="IPR026042">
    <property type="entry name" value="YjbJ"/>
</dbReference>
<feature type="domain" description="CsbD-like" evidence="2">
    <location>
        <begin position="6"/>
        <end position="54"/>
    </location>
</feature>
<comment type="similarity">
    <text evidence="1">Belongs to the UPF0337 (CsbD) family.</text>
</comment>
<dbReference type="PIRSF" id="PIRSF039008">
    <property type="entry name" value="YjbJ"/>
    <property type="match status" value="1"/>
</dbReference>
<dbReference type="Proteomes" id="UP000470771">
    <property type="component" value="Unassembled WGS sequence"/>
</dbReference>
<sequence length="65" mass="7558">MNDLNIKGNWNQIKGKLQQKFGDLTNDDLMFIEGKENELLGRLQNRLGKKKEEVIDEIKSVIKDL</sequence>
<dbReference type="AlphaFoldDB" id="A0A6N9NS83"/>
<dbReference type="InterPro" id="IPR008462">
    <property type="entry name" value="CsbD"/>
</dbReference>
<evidence type="ECO:0000256" key="1">
    <source>
        <dbReference type="ARBA" id="ARBA00009129"/>
    </source>
</evidence>
<dbReference type="InterPro" id="IPR036629">
    <property type="entry name" value="YjbJ_sf"/>
</dbReference>
<evidence type="ECO:0000259" key="2">
    <source>
        <dbReference type="Pfam" id="PF05532"/>
    </source>
</evidence>
<evidence type="ECO:0000313" key="3">
    <source>
        <dbReference type="EMBL" id="NBG67255.1"/>
    </source>
</evidence>
<organism evidence="3 4">
    <name type="scientific">Acidiluteibacter ferrifornacis</name>
    <dbReference type="NCBI Taxonomy" id="2692424"/>
    <lineage>
        <taxon>Bacteria</taxon>
        <taxon>Pseudomonadati</taxon>
        <taxon>Bacteroidota</taxon>
        <taxon>Flavobacteriia</taxon>
        <taxon>Flavobacteriales</taxon>
        <taxon>Cryomorphaceae</taxon>
        <taxon>Acidiluteibacter</taxon>
    </lineage>
</organism>
<dbReference type="InterPro" id="IPR050423">
    <property type="entry name" value="UPF0337_stress_rsp"/>
</dbReference>
<dbReference type="Pfam" id="PF05532">
    <property type="entry name" value="CsbD"/>
    <property type="match status" value="1"/>
</dbReference>
<reference evidence="3 4" key="1">
    <citation type="submission" date="2019-12" db="EMBL/GenBank/DDBJ databases">
        <authorList>
            <person name="Zhao J."/>
        </authorList>
    </citation>
    <scope>NUCLEOTIDE SEQUENCE [LARGE SCALE GENOMIC DNA]</scope>
    <source>
        <strain evidence="3 4">S-15</strain>
    </source>
</reference>
<accession>A0A6N9NS83</accession>
<dbReference type="Gene3D" id="1.10.1470.10">
    <property type="entry name" value="YjbJ"/>
    <property type="match status" value="1"/>
</dbReference>
<keyword evidence="4" id="KW-1185">Reference proteome</keyword>
<dbReference type="RefSeq" id="WP_160634209.1">
    <property type="nucleotide sequence ID" value="NZ_WWNE01000018.1"/>
</dbReference>
<dbReference type="PANTHER" id="PTHR34977:SF1">
    <property type="entry name" value="UPF0337 PROTEIN YJBJ"/>
    <property type="match status" value="1"/>
</dbReference>
<dbReference type="EMBL" id="WWNE01000018">
    <property type="protein sequence ID" value="NBG67255.1"/>
    <property type="molecule type" value="Genomic_DNA"/>
</dbReference>
<proteinExistence type="inferred from homology"/>
<dbReference type="PANTHER" id="PTHR34977">
    <property type="entry name" value="UPF0337 PROTEIN YJBJ"/>
    <property type="match status" value="1"/>
</dbReference>
<protein>
    <submittedName>
        <fullName evidence="3">CsbD family protein</fullName>
    </submittedName>
</protein>